<dbReference type="SFLD" id="SFLDG00363">
    <property type="entry name" value="AMPS_(cytGST):_Alpha-__Mu-__Pi"/>
    <property type="match status" value="1"/>
</dbReference>
<dbReference type="PANTHER" id="PTHR11571:SF224">
    <property type="entry name" value="HEMATOPOIETIC PROSTAGLANDIN D SYNTHASE"/>
    <property type="match status" value="1"/>
</dbReference>
<dbReference type="EC" id="2.5.1.18" evidence="1"/>
<evidence type="ECO:0000313" key="8">
    <source>
        <dbReference type="Proteomes" id="UP000887574"/>
    </source>
</evidence>
<feature type="compositionally biased region" description="Pro residues" evidence="5">
    <location>
        <begin position="311"/>
        <end position="337"/>
    </location>
</feature>
<dbReference type="Proteomes" id="UP000887574">
    <property type="component" value="Unplaced"/>
</dbReference>
<evidence type="ECO:0000256" key="4">
    <source>
        <dbReference type="ARBA" id="ARBA00047960"/>
    </source>
</evidence>
<comment type="catalytic activity">
    <reaction evidence="4">
        <text>RX + glutathione = an S-substituted glutathione + a halide anion + H(+)</text>
        <dbReference type="Rhea" id="RHEA:16437"/>
        <dbReference type="ChEBI" id="CHEBI:15378"/>
        <dbReference type="ChEBI" id="CHEBI:16042"/>
        <dbReference type="ChEBI" id="CHEBI:17792"/>
        <dbReference type="ChEBI" id="CHEBI:57925"/>
        <dbReference type="ChEBI" id="CHEBI:90779"/>
        <dbReference type="EC" id="2.5.1.18"/>
    </reaction>
</comment>
<dbReference type="InterPro" id="IPR036282">
    <property type="entry name" value="Glutathione-S-Trfase_C_sf"/>
</dbReference>
<dbReference type="Gene3D" id="1.20.1050.10">
    <property type="match status" value="1"/>
</dbReference>
<protein>
    <recommendedName>
        <fullName evidence="1">glutathione transferase</fullName>
        <ecNumber evidence="1">2.5.1.18</ecNumber>
    </recommendedName>
</protein>
<dbReference type="Pfam" id="PF02798">
    <property type="entry name" value="GST_N"/>
    <property type="match status" value="1"/>
</dbReference>
<comment type="similarity">
    <text evidence="3">Belongs to the GST superfamily. Sigma family.</text>
</comment>
<dbReference type="PANTHER" id="PTHR11571">
    <property type="entry name" value="GLUTATHIONE S-TRANSFERASE"/>
    <property type="match status" value="1"/>
</dbReference>
<dbReference type="SFLD" id="SFLDS00019">
    <property type="entry name" value="Glutathione_Transferase_(cytos"/>
    <property type="match status" value="1"/>
</dbReference>
<dbReference type="AlphaFoldDB" id="A0A915CXE7"/>
<dbReference type="CDD" id="cd03039">
    <property type="entry name" value="GST_N_Sigma_like"/>
    <property type="match status" value="1"/>
</dbReference>
<keyword evidence="2" id="KW-0808">Transferase</keyword>
<feature type="domain" description="GST C-terminal" evidence="7">
    <location>
        <begin position="420"/>
        <end position="542"/>
    </location>
</feature>
<feature type="compositionally biased region" description="Pro residues" evidence="5">
    <location>
        <begin position="272"/>
        <end position="288"/>
    </location>
</feature>
<dbReference type="Gene3D" id="3.40.30.10">
    <property type="entry name" value="Glutaredoxin"/>
    <property type="match status" value="1"/>
</dbReference>
<dbReference type="InterPro" id="IPR036249">
    <property type="entry name" value="Thioredoxin-like_sf"/>
</dbReference>
<proteinExistence type="inferred from homology"/>
<dbReference type="WBParaSite" id="jg1327">
    <property type="protein sequence ID" value="jg1327"/>
    <property type="gene ID" value="jg1327"/>
</dbReference>
<feature type="region of interest" description="Disordered" evidence="5">
    <location>
        <begin position="42"/>
        <end position="65"/>
    </location>
</feature>
<feature type="region of interest" description="Disordered" evidence="5">
    <location>
        <begin position="149"/>
        <end position="345"/>
    </location>
</feature>
<dbReference type="InterPro" id="IPR004046">
    <property type="entry name" value="GST_C"/>
</dbReference>
<evidence type="ECO:0000259" key="7">
    <source>
        <dbReference type="PROSITE" id="PS50405"/>
    </source>
</evidence>
<evidence type="ECO:0000256" key="3">
    <source>
        <dbReference type="ARBA" id="ARBA00038317"/>
    </source>
</evidence>
<dbReference type="SUPFAM" id="SSF52833">
    <property type="entry name" value="Thioredoxin-like"/>
    <property type="match status" value="1"/>
</dbReference>
<accession>A0A915CXE7</accession>
<dbReference type="InterPro" id="IPR004045">
    <property type="entry name" value="Glutathione_S-Trfase_N"/>
</dbReference>
<dbReference type="InterPro" id="IPR050213">
    <property type="entry name" value="GST_superfamily"/>
</dbReference>
<dbReference type="PROSITE" id="PS50405">
    <property type="entry name" value="GST_CTER"/>
    <property type="match status" value="1"/>
</dbReference>
<evidence type="ECO:0000259" key="6">
    <source>
        <dbReference type="PROSITE" id="PS50404"/>
    </source>
</evidence>
<dbReference type="CDD" id="cd03192">
    <property type="entry name" value="GST_C_Sigma_like"/>
    <property type="match status" value="1"/>
</dbReference>
<dbReference type="PROSITE" id="PS50404">
    <property type="entry name" value="GST_NTER"/>
    <property type="match status" value="1"/>
</dbReference>
<dbReference type="Pfam" id="PF14497">
    <property type="entry name" value="GST_C_3"/>
    <property type="match status" value="1"/>
</dbReference>
<reference evidence="9" key="1">
    <citation type="submission" date="2022-11" db="UniProtKB">
        <authorList>
            <consortium name="WormBaseParasite"/>
        </authorList>
    </citation>
    <scope>IDENTIFICATION</scope>
</reference>
<dbReference type="GO" id="GO:0006749">
    <property type="term" value="P:glutathione metabolic process"/>
    <property type="evidence" value="ECO:0007669"/>
    <property type="project" value="TreeGrafter"/>
</dbReference>
<keyword evidence="8" id="KW-1185">Reference proteome</keyword>
<dbReference type="InterPro" id="IPR040079">
    <property type="entry name" value="Glutathione_S-Trfase"/>
</dbReference>
<dbReference type="SFLD" id="SFLDG01205">
    <property type="entry name" value="AMPS.1"/>
    <property type="match status" value="1"/>
</dbReference>
<feature type="compositionally biased region" description="Low complexity" evidence="5">
    <location>
        <begin position="289"/>
        <end position="304"/>
    </location>
</feature>
<feature type="compositionally biased region" description="Gly residues" evidence="5">
    <location>
        <begin position="223"/>
        <end position="233"/>
    </location>
</feature>
<feature type="domain" description="GST N-terminal" evidence="6">
    <location>
        <begin position="351"/>
        <end position="428"/>
    </location>
</feature>
<organism evidence="8 9">
    <name type="scientific">Ditylenchus dipsaci</name>
    <dbReference type="NCBI Taxonomy" id="166011"/>
    <lineage>
        <taxon>Eukaryota</taxon>
        <taxon>Metazoa</taxon>
        <taxon>Ecdysozoa</taxon>
        <taxon>Nematoda</taxon>
        <taxon>Chromadorea</taxon>
        <taxon>Rhabditida</taxon>
        <taxon>Tylenchina</taxon>
        <taxon>Tylenchomorpha</taxon>
        <taxon>Sphaerularioidea</taxon>
        <taxon>Anguinidae</taxon>
        <taxon>Anguininae</taxon>
        <taxon>Ditylenchus</taxon>
    </lineage>
</organism>
<evidence type="ECO:0000256" key="2">
    <source>
        <dbReference type="ARBA" id="ARBA00022679"/>
    </source>
</evidence>
<dbReference type="GO" id="GO:0004364">
    <property type="term" value="F:glutathione transferase activity"/>
    <property type="evidence" value="ECO:0007669"/>
    <property type="project" value="UniProtKB-EC"/>
</dbReference>
<feature type="region of interest" description="Disordered" evidence="5">
    <location>
        <begin position="115"/>
        <end position="137"/>
    </location>
</feature>
<dbReference type="InterPro" id="IPR010987">
    <property type="entry name" value="Glutathione-S-Trfase_C-like"/>
</dbReference>
<evidence type="ECO:0000313" key="9">
    <source>
        <dbReference type="WBParaSite" id="jg1327"/>
    </source>
</evidence>
<feature type="compositionally biased region" description="Low complexity" evidence="5">
    <location>
        <begin position="247"/>
        <end position="262"/>
    </location>
</feature>
<evidence type="ECO:0000256" key="1">
    <source>
        <dbReference type="ARBA" id="ARBA00012452"/>
    </source>
</evidence>
<sequence>MSLILTSTVTSNSQISRLKHQDSKLQDNIELLLNYLNDAATPGNADESRSPHKPSASKASHLKFNKHRPVALNDDHQNDEESMEAVVVVPPFPKRSPTTKTPINMTKVRWLRSTEEQGLKGGSEEESSETPKPVQIPLVGVGSVREVEVVSEEGRPRQPFLTRRPLRPLEVGPEEKSGMKHSKTTAKPLKGVKFSKLSKPSGGGDSPSGAAGSEMNSMKKTSAGGGSVSGGITSGVIPSKQSKQKGTKTQSNSGPQPPQSQSGGPGKGNKGPSPPPSPPKAPMPPSIPQPVASTCTSTCSAGTTYAHSTPAPMPAAPMPAPPPPPPSMPAPTLPPPTTLALTTTTTKPPKQNYKLIYFDARGICEPIRLLFHYAKTEFEDARITRKQWLALKDSTIYGKVPILEVNGKPLTYCHTISRFLARTFGKLKVSINDVAMDLQPFLYVVAGFHQGDKEGLRKAVFLPGVEKHFPVYVNILKQSGSGFFIPSGLTWIDFVIAEYMTTIKHFEPAILDKYPAITKFVRKVQSLPQIFEYIANREHQPV</sequence>
<evidence type="ECO:0000256" key="5">
    <source>
        <dbReference type="SAM" id="MobiDB-lite"/>
    </source>
</evidence>
<dbReference type="SUPFAM" id="SSF47616">
    <property type="entry name" value="GST C-terminal domain-like"/>
    <property type="match status" value="1"/>
</dbReference>
<name>A0A915CXE7_9BILA</name>